<keyword evidence="2" id="KW-1185">Reference proteome</keyword>
<proteinExistence type="predicted"/>
<accession>A0A934PNT7</accession>
<name>A0A934PNT7_9FLAO</name>
<comment type="caution">
    <text evidence="1">The sequence shown here is derived from an EMBL/GenBank/DDBJ whole genome shotgun (WGS) entry which is preliminary data.</text>
</comment>
<dbReference type="AlphaFoldDB" id="A0A934PNT7"/>
<gene>
    <name evidence="1" type="ORF">I5M07_08300</name>
</gene>
<dbReference type="Gene3D" id="2.40.128.140">
    <property type="entry name" value="Outer membrane protein"/>
    <property type="match status" value="1"/>
</dbReference>
<protein>
    <submittedName>
        <fullName evidence="1">Lipid A deacylase LpxR family protein</fullName>
    </submittedName>
</protein>
<sequence>MKIIQTFFLLLISGLCYSQIRTSEIGLITDNDLYTSSKNDMYYTNGLTLFYRYVGKNSVENEFKTTNQFYIGQNVYTPRYVNAEAVDDNDRPFAGYLFAGYEKGFFKADSHAIKVGFAVGTIGPNSYAQGFQENFHKIFNYKNIYGWENQIRNALAFQINGLYFKKLSQNKIQNTFDLNWQSTADFGTIFTGMSTGLVARIGFKKRLPLLNSSLLGASVGTSKYNYNEFYFYAAPSIRYQVYDATIQGSLFSDTSPVTFPIEYFRFNAKAGLAYRRHNWNLSYAFVYTTKEVAESPAIGYFYGSIGVSVLLP</sequence>
<dbReference type="Proteomes" id="UP000609172">
    <property type="component" value="Unassembled WGS sequence"/>
</dbReference>
<dbReference type="InterPro" id="IPR018707">
    <property type="entry name" value="LpxR"/>
</dbReference>
<evidence type="ECO:0000313" key="1">
    <source>
        <dbReference type="EMBL" id="MBK0369838.1"/>
    </source>
</evidence>
<dbReference type="RefSeq" id="WP_200105751.1">
    <property type="nucleotide sequence ID" value="NZ_JAEHFV010000002.1"/>
</dbReference>
<dbReference type="EMBL" id="JAEHFV010000002">
    <property type="protein sequence ID" value="MBK0369838.1"/>
    <property type="molecule type" value="Genomic_DNA"/>
</dbReference>
<dbReference type="Pfam" id="PF09982">
    <property type="entry name" value="LpxR"/>
    <property type="match status" value="1"/>
</dbReference>
<organism evidence="1 2">
    <name type="scientific">Flavobacterium agrisoli</name>
    <dbReference type="NCBI Taxonomy" id="2793066"/>
    <lineage>
        <taxon>Bacteria</taxon>
        <taxon>Pseudomonadati</taxon>
        <taxon>Bacteroidota</taxon>
        <taxon>Flavobacteriia</taxon>
        <taxon>Flavobacteriales</taxon>
        <taxon>Flavobacteriaceae</taxon>
        <taxon>Flavobacterium</taxon>
    </lineage>
</organism>
<reference evidence="1" key="1">
    <citation type="submission" date="2020-12" db="EMBL/GenBank/DDBJ databases">
        <title>Bacterial novel species Flavobacterium sp. SE-1-e isolated from soil.</title>
        <authorList>
            <person name="Jung H.-Y."/>
        </authorList>
    </citation>
    <scope>NUCLEOTIDE SEQUENCE</scope>
    <source>
        <strain evidence="1">SE-1-e</strain>
    </source>
</reference>
<evidence type="ECO:0000313" key="2">
    <source>
        <dbReference type="Proteomes" id="UP000609172"/>
    </source>
</evidence>
<dbReference type="InterPro" id="IPR037107">
    <property type="entry name" value="Put_OMP_sf"/>
</dbReference>